<proteinExistence type="inferred from homology"/>
<protein>
    <recommendedName>
        <fullName evidence="5">5'-3' exoribonuclease 1</fullName>
        <ecNumber evidence="5">3.1.13.-</ecNumber>
    </recommendedName>
</protein>
<keyword evidence="5" id="KW-0866">Nonsense-mediated mRNA decay</keyword>
<dbReference type="GO" id="GO:0003723">
    <property type="term" value="F:RNA binding"/>
    <property type="evidence" value="ECO:0007669"/>
    <property type="project" value="UniProtKB-KW"/>
</dbReference>
<dbReference type="FunFam" id="3.40.50.12390:FF:000002">
    <property type="entry name" value="5'-3' exoribonuclease 1"/>
    <property type="match status" value="1"/>
</dbReference>
<feature type="domain" description="5'-3' exoribonuclease 1 SH3-like" evidence="9">
    <location>
        <begin position="1137"/>
        <end position="1203"/>
    </location>
</feature>
<feature type="compositionally biased region" description="Basic residues" evidence="6">
    <location>
        <begin position="1409"/>
        <end position="1418"/>
    </location>
</feature>
<dbReference type="InterPro" id="IPR041106">
    <property type="entry name" value="XRN1_D2_D3"/>
</dbReference>
<dbReference type="Proteomes" id="UP000008837">
    <property type="component" value="Unassembled WGS sequence"/>
</dbReference>
<feature type="compositionally biased region" description="Polar residues" evidence="6">
    <location>
        <begin position="1291"/>
        <end position="1302"/>
    </location>
</feature>
<dbReference type="InterPro" id="IPR004859">
    <property type="entry name" value="Xrn1_N"/>
</dbReference>
<dbReference type="RefSeq" id="XP_001728857.1">
    <property type="nucleotide sequence ID" value="XM_001728805.1"/>
</dbReference>
<feature type="domain" description="Xrn1 N-terminal" evidence="7">
    <location>
        <begin position="2"/>
        <end position="173"/>
    </location>
</feature>
<dbReference type="CDD" id="cd18673">
    <property type="entry name" value="PIN_XRN1-2-like"/>
    <property type="match status" value="1"/>
</dbReference>
<evidence type="ECO:0000313" key="13">
    <source>
        <dbReference type="Proteomes" id="UP000008837"/>
    </source>
</evidence>
<dbReference type="Pfam" id="PF18129">
    <property type="entry name" value="SH3_12"/>
    <property type="match status" value="1"/>
</dbReference>
<evidence type="ECO:0000256" key="1">
    <source>
        <dbReference type="ARBA" id="ARBA00022722"/>
    </source>
</evidence>
<dbReference type="PANTHER" id="PTHR12341">
    <property type="entry name" value="5'-&gt;3' EXORIBONUCLEASE"/>
    <property type="match status" value="1"/>
</dbReference>
<dbReference type="Pfam" id="PF17846">
    <property type="entry name" value="XRN_M"/>
    <property type="match status" value="1"/>
</dbReference>
<dbReference type="GeneID" id="5853163"/>
<dbReference type="InterPro" id="IPR041412">
    <property type="entry name" value="Xrn1_helical"/>
</dbReference>
<feature type="compositionally biased region" description="Pro residues" evidence="6">
    <location>
        <begin position="1308"/>
        <end position="1328"/>
    </location>
</feature>
<dbReference type="Pfam" id="PF18332">
    <property type="entry name" value="XRN1_D1"/>
    <property type="match status" value="1"/>
</dbReference>
<dbReference type="FunCoup" id="A8QCM1">
    <property type="interactions" value="309"/>
</dbReference>
<dbReference type="EMBL" id="AAYY01000018">
    <property type="protein sequence ID" value="EDP41643.1"/>
    <property type="molecule type" value="Genomic_DNA"/>
</dbReference>
<feature type="domain" description="Exoribonuclease Xrn1 D2/D3" evidence="11">
    <location>
        <begin position="892"/>
        <end position="1103"/>
    </location>
</feature>
<evidence type="ECO:0000256" key="2">
    <source>
        <dbReference type="ARBA" id="ARBA00022801"/>
    </source>
</evidence>
<dbReference type="InParanoid" id="A8QCM1"/>
<feature type="region of interest" description="Disordered" evidence="6">
    <location>
        <begin position="448"/>
        <end position="476"/>
    </location>
</feature>
<comment type="function">
    <text evidence="5">Multifunctional protein that exhibits several independent functions at different levels of the cellular processes. 5'-3' exonuclease component of the nonsense-mediated mRNA decay (NMD) which is a highly conserved mRNA degradation pathway, an RNA surveillance system whose role is to identify and rid cells of mRNA with premature termination codons and thus prevents accumulation of potentially harmful truncated proteins.</text>
</comment>
<keyword evidence="2 5" id="KW-0378">Hydrolase</keyword>
<comment type="caution">
    <text evidence="12">The sequence shown here is derived from an EMBL/GenBank/DDBJ whole genome shotgun (WGS) entry which is preliminary data.</text>
</comment>
<dbReference type="InterPro" id="IPR016494">
    <property type="entry name" value="5_3_exoribonuclease_1"/>
</dbReference>
<evidence type="ECO:0000259" key="7">
    <source>
        <dbReference type="Pfam" id="PF03159"/>
    </source>
</evidence>
<keyword evidence="13" id="KW-1185">Reference proteome</keyword>
<name>A8QCM1_MALGO</name>
<dbReference type="EC" id="3.1.13.-" evidence="5"/>
<dbReference type="InterPro" id="IPR027073">
    <property type="entry name" value="5_3_exoribonuclease"/>
</dbReference>
<organism evidence="12 13">
    <name type="scientific">Malassezia globosa (strain ATCC MYA-4612 / CBS 7966)</name>
    <name type="common">Dandruff-associated fungus</name>
    <dbReference type="NCBI Taxonomy" id="425265"/>
    <lineage>
        <taxon>Eukaryota</taxon>
        <taxon>Fungi</taxon>
        <taxon>Dikarya</taxon>
        <taxon>Basidiomycota</taxon>
        <taxon>Ustilaginomycotina</taxon>
        <taxon>Malasseziomycetes</taxon>
        <taxon>Malasseziales</taxon>
        <taxon>Malasseziaceae</taxon>
        <taxon>Malassezia</taxon>
    </lineage>
</organism>
<feature type="compositionally biased region" description="Basic and acidic residues" evidence="6">
    <location>
        <begin position="465"/>
        <end position="476"/>
    </location>
</feature>
<gene>
    <name evidence="12" type="ORF">MGL_4024</name>
</gene>
<dbReference type="Gene3D" id="1.25.40.1050">
    <property type="match status" value="1"/>
</dbReference>
<evidence type="ECO:0000256" key="5">
    <source>
        <dbReference type="PIRNR" id="PIRNR006743"/>
    </source>
</evidence>
<evidence type="ECO:0000313" key="12">
    <source>
        <dbReference type="EMBL" id="EDP41643.1"/>
    </source>
</evidence>
<dbReference type="InterPro" id="IPR041385">
    <property type="entry name" value="SH3_12"/>
</dbReference>
<dbReference type="Gene3D" id="3.40.50.12390">
    <property type="match status" value="2"/>
</dbReference>
<accession>A8QCM1</accession>
<dbReference type="Gene3D" id="2.30.30.750">
    <property type="match status" value="1"/>
</dbReference>
<dbReference type="Gene3D" id="2.170.260.40">
    <property type="match status" value="1"/>
</dbReference>
<dbReference type="InterPro" id="IPR014722">
    <property type="entry name" value="Rib_uL2_dom2"/>
</dbReference>
<feature type="compositionally biased region" description="Low complexity" evidence="6">
    <location>
        <begin position="1268"/>
        <end position="1290"/>
    </location>
</feature>
<dbReference type="PANTHER" id="PTHR12341:SF7">
    <property type="entry name" value="5'-3' EXORIBONUCLEASE 1"/>
    <property type="match status" value="1"/>
</dbReference>
<dbReference type="GO" id="GO:0000184">
    <property type="term" value="P:nuclear-transcribed mRNA catabolic process, nonsense-mediated decay"/>
    <property type="evidence" value="ECO:0007669"/>
    <property type="project" value="UniProtKB-KW"/>
</dbReference>
<dbReference type="KEGG" id="mgl:MGL_4024"/>
<feature type="region of interest" description="Disordered" evidence="6">
    <location>
        <begin position="1232"/>
        <end position="1426"/>
    </location>
</feature>
<evidence type="ECO:0000256" key="6">
    <source>
        <dbReference type="SAM" id="MobiDB-lite"/>
    </source>
</evidence>
<dbReference type="GO" id="GO:0004534">
    <property type="term" value="F:5'-3' RNA exonuclease activity"/>
    <property type="evidence" value="ECO:0007669"/>
    <property type="project" value="TreeGrafter"/>
</dbReference>
<feature type="compositionally biased region" description="Polar residues" evidence="6">
    <location>
        <begin position="1336"/>
        <end position="1347"/>
    </location>
</feature>
<comment type="subcellular location">
    <subcellularLocation>
        <location evidence="5">Cytoplasm</location>
    </subcellularLocation>
</comment>
<dbReference type="InterPro" id="IPR040992">
    <property type="entry name" value="XRN1_D1"/>
</dbReference>
<evidence type="ECO:0000259" key="11">
    <source>
        <dbReference type="Pfam" id="PF18334"/>
    </source>
</evidence>
<dbReference type="GO" id="GO:0016075">
    <property type="term" value="P:rRNA catabolic process"/>
    <property type="evidence" value="ECO:0007669"/>
    <property type="project" value="TreeGrafter"/>
</dbReference>
<reference evidence="12 13" key="1">
    <citation type="journal article" date="2007" name="Proc. Natl. Acad. Sci. U.S.A.">
        <title>Dandruff-associated Malassezia genomes reveal convergent and divergent virulence traits shared with plant and human fungal pathogens.</title>
        <authorList>
            <person name="Xu J."/>
            <person name="Saunders C.W."/>
            <person name="Hu P."/>
            <person name="Grant R.A."/>
            <person name="Boekhout T."/>
            <person name="Kuramae E.E."/>
            <person name="Kronstad J.W."/>
            <person name="Deangelis Y.M."/>
            <person name="Reeder N.L."/>
            <person name="Johnstone K.R."/>
            <person name="Leland M."/>
            <person name="Fieno A.M."/>
            <person name="Begley W.M."/>
            <person name="Sun Y."/>
            <person name="Lacey M.P."/>
            <person name="Chaudhary T."/>
            <person name="Keough T."/>
            <person name="Chu L."/>
            <person name="Sears R."/>
            <person name="Yuan B."/>
            <person name="Dawson T.L.Jr."/>
        </authorList>
    </citation>
    <scope>NUCLEOTIDE SEQUENCE [LARGE SCALE GENOMIC DNA]</scope>
    <source>
        <strain evidence="13">ATCC MYA-4612 / CBS 7966</strain>
    </source>
</reference>
<dbReference type="Gene3D" id="2.30.30.30">
    <property type="match status" value="1"/>
</dbReference>
<keyword evidence="5" id="KW-0963">Cytoplasm</keyword>
<sequence length="1426" mass="160386">MKEEDIFLGIFAYIEHLFSKIRPRKVFFLAIDGVAPRAKMNQQRSRRFRTAQEAKENVEKAIRRGEELPESPPFDSNCITPGTSFMRKLSQQLEYFVAKKVSEDSDWRGVEVILSGHEACGEGEHKIMEFIRTIKAQPGYNPNTRHCLYGLDADLIMLGLLSHDPHFALLREQVTFGPRRARRSVGVESQTFYLLHISLLREYLELEFASLRDKLPFAFDLEKIIDDYILLHLFVGNDFLPHLPGLQINDGAIELLFRVYEKVLPQAGGYLNEQGVLRPERLQLVINQLFQLERDRFVHQHMPQLEQKTKARRTRELKNYRVGAPKYIRRAHHNFVLNVKSLLVDFFADPKNAPWEFMVVVRPESDLVQFAQELAEKLDMVFYFEKDESYESPTDDAECYMSLKPSMIRQVRIPIPDSIDALEEKKKGMLATLESHLSLPIERKRHDPFASSRNQTLSEEESEREEQIAEEREREKEIDDALKEWKADYYHTKMGIKYNDPDAIQDIVYNYIEGMQWVLYYYYEGNASWGWFYRYHYAPQVSDLKNISDFTFQFNKGRPFLPFEQLMGVLPPLSKDLIPPAFQPLMTDPSSPILDFYPTKYESDMNGKKNSWEAVVKIPFIDEERLLHALQLREGGLTAEERQRNTLGVPLRFCYDNTFTRHVPSSLPGFLPDMPDNHTRILTYALPSMEGKSFVKTLPEGVHLGLDAMPGFPSIKTLPHTHTLRKYGVNVHGNASNDASMMLSVGRRDDQPDDLRSLADAMIGHTTYIHWPYLFEGLVVAVSDGSQEFRAHWQDADVVTRTTPAADMKTSFSKHVQSVLQYYGKRCGVLLHDVTALLHVRPLKGLSHGYDGSIMKQYEPSPEHEVVYPLPLMVNQVRRPDSRFLERAPMTVSEEFPDGTKVFFLGMPGFGCPARVIGSASELITVELAFLSDMAQEQAIIRKLVQQRATDTYFSSPAIAQQLHMSSLALAKLTSSITVLFKEQKLNIGLNLKFEAKSRKVLGYSRRTHLGWEFSARAVLLIKDVLDQFPELKSALARRLGDGEFYKAEDVFPRDTDKRIAAVRAWQKEHGLRDLEDVPLYVDRLERPIISTLESAVSILANRRLESSGAIKRQILRGLPRGALLKPEQARYRVPEQTFELGDRVINVLDFGSIPLAAKGTVVGIGAKSIDVVFDAPFLTGHSLGGICSPYRGATLGLASVLNLSTPQIATRWGEQNEGQADLTPLQRTLKAQIHQQMTSPAPSKGSLFYQPAPPHAQSKPTASGHVSRASRSRAGIGASSATTTTTLSSKQGVSAATSHLASLSIRPPAPASNPWQRPPPRPAVPRPHAPDAAPSTKNGTRTTPGQTARPATRGPSVRPPAGPRPPRPHAPRPPKAGSGPKGSSGTSNQPGQPVPRPPKPQNKGPSQRPRRGPKGAARKPPNAGP</sequence>
<dbReference type="PIRSF" id="PIRSF006743">
    <property type="entry name" value="Exonuclease_Xnr1"/>
    <property type="match status" value="1"/>
</dbReference>
<dbReference type="STRING" id="425265.A8QCM1"/>
<feature type="compositionally biased region" description="Low complexity" evidence="6">
    <location>
        <begin position="1376"/>
        <end position="1392"/>
    </location>
</feature>
<dbReference type="InterPro" id="IPR047008">
    <property type="entry name" value="XRN1_SH3_sf"/>
</dbReference>
<keyword evidence="1 5" id="KW-0540">Nuclease</keyword>
<dbReference type="GO" id="GO:0005737">
    <property type="term" value="C:cytoplasm"/>
    <property type="evidence" value="ECO:0007669"/>
    <property type="project" value="UniProtKB-SubCell"/>
</dbReference>
<evidence type="ECO:0000259" key="9">
    <source>
        <dbReference type="Pfam" id="PF18129"/>
    </source>
</evidence>
<dbReference type="InterPro" id="IPR047007">
    <property type="entry name" value="XRN1_D1_sf"/>
</dbReference>
<feature type="domain" description="Xrn1 helical" evidence="8">
    <location>
        <begin position="219"/>
        <end position="648"/>
    </location>
</feature>
<evidence type="ECO:0000256" key="3">
    <source>
        <dbReference type="ARBA" id="ARBA00022839"/>
    </source>
</evidence>
<feature type="domain" description="5'-3' exoribonuclease 1 D1" evidence="10">
    <location>
        <begin position="698"/>
        <end position="887"/>
    </location>
</feature>
<dbReference type="OMA" id="VASWPWF"/>
<evidence type="ECO:0000259" key="10">
    <source>
        <dbReference type="Pfam" id="PF18332"/>
    </source>
</evidence>
<evidence type="ECO:0000259" key="8">
    <source>
        <dbReference type="Pfam" id="PF17846"/>
    </source>
</evidence>
<dbReference type="GO" id="GO:0005634">
    <property type="term" value="C:nucleus"/>
    <property type="evidence" value="ECO:0007669"/>
    <property type="project" value="TreeGrafter"/>
</dbReference>
<keyword evidence="3 5" id="KW-0269">Exonuclease</keyword>
<comment type="similarity">
    <text evidence="4 5">Belongs to the 5'-3' exonuclease family.</text>
</comment>
<keyword evidence="5" id="KW-0694">RNA-binding</keyword>
<evidence type="ECO:0000256" key="4">
    <source>
        <dbReference type="ARBA" id="ARBA00038299"/>
    </source>
</evidence>
<dbReference type="Pfam" id="PF03159">
    <property type="entry name" value="XRN_N"/>
    <property type="match status" value="1"/>
</dbReference>
<dbReference type="OrthoDB" id="372487at2759"/>
<dbReference type="Pfam" id="PF18334">
    <property type="entry name" value="XRN1_D2_D3"/>
    <property type="match status" value="1"/>
</dbReference>
<dbReference type="VEuPathDB" id="FungiDB:MGL_4024"/>